<dbReference type="SUPFAM" id="SSF52540">
    <property type="entry name" value="P-loop containing nucleoside triphosphate hydrolases"/>
    <property type="match status" value="1"/>
</dbReference>
<evidence type="ECO:0000256" key="3">
    <source>
        <dbReference type="ARBA" id="ARBA00022970"/>
    </source>
</evidence>
<dbReference type="RefSeq" id="WP_386336127.1">
    <property type="nucleotide sequence ID" value="NZ_JBHSFG010000001.1"/>
</dbReference>
<comment type="caution">
    <text evidence="4">The sequence shown here is derived from an EMBL/GenBank/DDBJ whole genome shotgun (WGS) entry which is preliminary data.</text>
</comment>
<keyword evidence="3" id="KW-0029">Amino-acid transport</keyword>
<evidence type="ECO:0000256" key="2">
    <source>
        <dbReference type="ARBA" id="ARBA00022448"/>
    </source>
</evidence>
<evidence type="ECO:0000313" key="4">
    <source>
        <dbReference type="EMBL" id="MFC4463134.1"/>
    </source>
</evidence>
<dbReference type="Proteomes" id="UP001596012">
    <property type="component" value="Unassembled WGS sequence"/>
</dbReference>
<dbReference type="InterPro" id="IPR027417">
    <property type="entry name" value="P-loop_NTPase"/>
</dbReference>
<dbReference type="Gene3D" id="3.40.50.300">
    <property type="entry name" value="P-loop containing nucleotide triphosphate hydrolases"/>
    <property type="match status" value="1"/>
</dbReference>
<dbReference type="PANTHER" id="PTHR43820">
    <property type="entry name" value="HIGH-AFFINITY BRANCHED-CHAIN AMINO ACID TRANSPORT ATP-BINDING PROTEIN LIVF"/>
    <property type="match status" value="1"/>
</dbReference>
<evidence type="ECO:0000256" key="1">
    <source>
        <dbReference type="ARBA" id="ARBA00005417"/>
    </source>
</evidence>
<keyword evidence="5" id="KW-1185">Reference proteome</keyword>
<organism evidence="4 5">
    <name type="scientific">Streptomyces xiangluensis</name>
    <dbReference type="NCBI Taxonomy" id="2665720"/>
    <lineage>
        <taxon>Bacteria</taxon>
        <taxon>Bacillati</taxon>
        <taxon>Actinomycetota</taxon>
        <taxon>Actinomycetes</taxon>
        <taxon>Kitasatosporales</taxon>
        <taxon>Streptomycetaceae</taxon>
        <taxon>Streptomyces</taxon>
    </lineage>
</organism>
<dbReference type="InterPro" id="IPR052156">
    <property type="entry name" value="BCAA_Transport_ATP-bd_LivF"/>
</dbReference>
<evidence type="ECO:0000313" key="5">
    <source>
        <dbReference type="Proteomes" id="UP001596012"/>
    </source>
</evidence>
<reference evidence="5" key="1">
    <citation type="journal article" date="2019" name="Int. J. Syst. Evol. Microbiol.">
        <title>The Global Catalogue of Microorganisms (GCM) 10K type strain sequencing project: providing services to taxonomists for standard genome sequencing and annotation.</title>
        <authorList>
            <consortium name="The Broad Institute Genomics Platform"/>
            <consortium name="The Broad Institute Genome Sequencing Center for Infectious Disease"/>
            <person name="Wu L."/>
            <person name="Ma J."/>
        </authorList>
    </citation>
    <scope>NUCLEOTIDE SEQUENCE [LARGE SCALE GENOMIC DNA]</scope>
    <source>
        <strain evidence="5">DT43</strain>
    </source>
</reference>
<accession>A0ABV8YEH6</accession>
<name>A0ABV8YEH6_9ACTN</name>
<dbReference type="PANTHER" id="PTHR43820:SF4">
    <property type="entry name" value="HIGH-AFFINITY BRANCHED-CHAIN AMINO ACID TRANSPORT ATP-BINDING PROTEIN LIVF"/>
    <property type="match status" value="1"/>
</dbReference>
<keyword evidence="2" id="KW-0813">Transport</keyword>
<proteinExistence type="inferred from homology"/>
<comment type="similarity">
    <text evidence="1">Belongs to the ABC transporter superfamily.</text>
</comment>
<gene>
    <name evidence="4" type="ORF">ACFPH6_00625</name>
</gene>
<dbReference type="EMBL" id="JBHSFG010000001">
    <property type="protein sequence ID" value="MFC4463134.1"/>
    <property type="molecule type" value="Genomic_DNA"/>
</dbReference>
<protein>
    <submittedName>
        <fullName evidence="4">Uncharacterized protein</fullName>
    </submittedName>
</protein>
<sequence length="81" mass="9015">MASGGEQLTLSLAHALRRSPRLLLADELSLGLALLVVERLLRAVREASADRGLGTLLVEQHVRKVLDIANRAYMLRRSAWR</sequence>